<dbReference type="EC" id="5.3.1.9" evidence="7"/>
<dbReference type="CDD" id="cd05015">
    <property type="entry name" value="SIS_PGI_1"/>
    <property type="match status" value="1"/>
</dbReference>
<comment type="function">
    <text evidence="7">Catalyzes the reversible isomerization of glucose-6-phosphate to fructose-6-phosphate.</text>
</comment>
<dbReference type="PROSITE" id="PS51463">
    <property type="entry name" value="P_GLUCOSE_ISOMERASE_3"/>
    <property type="match status" value="1"/>
</dbReference>
<comment type="subcellular location">
    <subcellularLocation>
        <location evidence="7">Cytoplasm</location>
    </subcellularLocation>
</comment>
<proteinExistence type="inferred from homology"/>
<dbReference type="GO" id="GO:0016853">
    <property type="term" value="F:isomerase activity"/>
    <property type="evidence" value="ECO:0007669"/>
    <property type="project" value="UniProtKB-KW"/>
</dbReference>
<dbReference type="NCBIfam" id="NF001211">
    <property type="entry name" value="PRK00179.1"/>
    <property type="match status" value="1"/>
</dbReference>
<reference evidence="10" key="1">
    <citation type="journal article" date="2019" name="Int. J. Syst. Evol. Microbiol.">
        <title>The Global Catalogue of Microorganisms (GCM) 10K type strain sequencing project: providing services to taxonomists for standard genome sequencing and annotation.</title>
        <authorList>
            <consortium name="The Broad Institute Genomics Platform"/>
            <consortium name="The Broad Institute Genome Sequencing Center for Infectious Disease"/>
            <person name="Wu L."/>
            <person name="Ma J."/>
        </authorList>
    </citation>
    <scope>NUCLEOTIDE SEQUENCE [LARGE SCALE GENOMIC DNA]</scope>
    <source>
        <strain evidence="10">JCM 17728</strain>
    </source>
</reference>
<dbReference type="Gene3D" id="1.10.1390.10">
    <property type="match status" value="1"/>
</dbReference>
<organism evidence="9 10">
    <name type="scientific">Kangiella marina</name>
    <dbReference type="NCBI Taxonomy" id="1079178"/>
    <lineage>
        <taxon>Bacteria</taxon>
        <taxon>Pseudomonadati</taxon>
        <taxon>Pseudomonadota</taxon>
        <taxon>Gammaproteobacteria</taxon>
        <taxon>Kangiellales</taxon>
        <taxon>Kangiellaceae</taxon>
        <taxon>Kangiella</taxon>
    </lineage>
</organism>
<dbReference type="PANTHER" id="PTHR11469:SF1">
    <property type="entry name" value="GLUCOSE-6-PHOSPHATE ISOMERASE"/>
    <property type="match status" value="1"/>
</dbReference>
<evidence type="ECO:0000256" key="3">
    <source>
        <dbReference type="ARBA" id="ARBA00022432"/>
    </source>
</evidence>
<feature type="active site" evidence="7">
    <location>
        <position position="512"/>
    </location>
</feature>
<dbReference type="InterPro" id="IPR035476">
    <property type="entry name" value="SIS_PGI_1"/>
</dbReference>
<evidence type="ECO:0000313" key="9">
    <source>
        <dbReference type="EMBL" id="GAA4364716.1"/>
    </source>
</evidence>
<evidence type="ECO:0000256" key="4">
    <source>
        <dbReference type="ARBA" id="ARBA00023152"/>
    </source>
</evidence>
<dbReference type="EMBL" id="BAABFV010000002">
    <property type="protein sequence ID" value="GAA4364716.1"/>
    <property type="molecule type" value="Genomic_DNA"/>
</dbReference>
<keyword evidence="4 7" id="KW-0324">Glycolysis</keyword>
<dbReference type="InterPro" id="IPR046348">
    <property type="entry name" value="SIS_dom_sf"/>
</dbReference>
<evidence type="ECO:0000256" key="1">
    <source>
        <dbReference type="ARBA" id="ARBA00004926"/>
    </source>
</evidence>
<dbReference type="PRINTS" id="PR00662">
    <property type="entry name" value="G6PISOMERASE"/>
</dbReference>
<gene>
    <name evidence="7 9" type="primary">pgi</name>
    <name evidence="9" type="ORF">GCM10023151_21240</name>
</gene>
<accession>A0ABP8IPI8</accession>
<evidence type="ECO:0000256" key="2">
    <source>
        <dbReference type="ARBA" id="ARBA00006604"/>
    </source>
</evidence>
<keyword evidence="10" id="KW-1185">Reference proteome</keyword>
<dbReference type="InterPro" id="IPR035482">
    <property type="entry name" value="SIS_PGI_2"/>
</dbReference>
<comment type="caution">
    <text evidence="9">The sequence shown here is derived from an EMBL/GenBank/DDBJ whole genome shotgun (WGS) entry which is preliminary data.</text>
</comment>
<keyword evidence="3 7" id="KW-0312">Gluconeogenesis</keyword>
<dbReference type="HAMAP" id="MF_00473">
    <property type="entry name" value="G6P_isomerase"/>
    <property type="match status" value="1"/>
</dbReference>
<keyword evidence="7" id="KW-0963">Cytoplasm</keyword>
<evidence type="ECO:0000313" key="10">
    <source>
        <dbReference type="Proteomes" id="UP001501011"/>
    </source>
</evidence>
<dbReference type="InterPro" id="IPR001672">
    <property type="entry name" value="G6P_Isomerase"/>
</dbReference>
<protein>
    <recommendedName>
        <fullName evidence="7">Glucose-6-phosphate isomerase</fullName>
        <shortName evidence="7">GPI</shortName>
        <ecNumber evidence="7">5.3.1.9</ecNumber>
    </recommendedName>
    <alternativeName>
        <fullName evidence="7">Phosphoglucose isomerase</fullName>
        <shortName evidence="7">PGI</shortName>
    </alternativeName>
    <alternativeName>
        <fullName evidence="7">Phosphohexose isomerase</fullName>
        <shortName evidence="7">PHI</shortName>
    </alternativeName>
</protein>
<dbReference type="InterPro" id="IPR023096">
    <property type="entry name" value="G6P_Isomerase_C"/>
</dbReference>
<dbReference type="PANTHER" id="PTHR11469">
    <property type="entry name" value="GLUCOSE-6-PHOSPHATE ISOMERASE"/>
    <property type="match status" value="1"/>
</dbReference>
<dbReference type="InterPro" id="IPR018189">
    <property type="entry name" value="Phosphoglucose_isomerase_CS"/>
</dbReference>
<comment type="catalytic activity">
    <reaction evidence="6 7 8">
        <text>alpha-D-glucose 6-phosphate = beta-D-fructose 6-phosphate</text>
        <dbReference type="Rhea" id="RHEA:11816"/>
        <dbReference type="ChEBI" id="CHEBI:57634"/>
        <dbReference type="ChEBI" id="CHEBI:58225"/>
        <dbReference type="EC" id="5.3.1.9"/>
    </reaction>
</comment>
<comment type="pathway">
    <text evidence="7">Carbohydrate biosynthesis; gluconeogenesis.</text>
</comment>
<feature type="active site" description="Proton donor" evidence="7">
    <location>
        <position position="356"/>
    </location>
</feature>
<dbReference type="PROSITE" id="PS00174">
    <property type="entry name" value="P_GLUCOSE_ISOMERASE_2"/>
    <property type="match status" value="1"/>
</dbReference>
<evidence type="ECO:0000256" key="8">
    <source>
        <dbReference type="RuleBase" id="RU000612"/>
    </source>
</evidence>
<dbReference type="Proteomes" id="UP001501011">
    <property type="component" value="Unassembled WGS sequence"/>
</dbReference>
<evidence type="ECO:0000256" key="7">
    <source>
        <dbReference type="HAMAP-Rule" id="MF_00473"/>
    </source>
</evidence>
<dbReference type="SUPFAM" id="SSF53697">
    <property type="entry name" value="SIS domain"/>
    <property type="match status" value="1"/>
</dbReference>
<dbReference type="Pfam" id="PF00342">
    <property type="entry name" value="PGI"/>
    <property type="match status" value="1"/>
</dbReference>
<dbReference type="RefSeq" id="WP_345293199.1">
    <property type="nucleotide sequence ID" value="NZ_BAABFV010000002.1"/>
</dbReference>
<comment type="pathway">
    <text evidence="1 7 8">Carbohydrate degradation; glycolysis; D-glyceraldehyde 3-phosphate and glycerone phosphate from D-glucose: step 2/4.</text>
</comment>
<dbReference type="Gene3D" id="3.40.50.10490">
    <property type="entry name" value="Glucose-6-phosphate isomerase like protein, domain 1"/>
    <property type="match status" value="2"/>
</dbReference>
<keyword evidence="5 7" id="KW-0413">Isomerase</keyword>
<feature type="active site" evidence="7">
    <location>
        <position position="387"/>
    </location>
</feature>
<evidence type="ECO:0000256" key="5">
    <source>
        <dbReference type="ARBA" id="ARBA00023235"/>
    </source>
</evidence>
<name>A0ABP8IPI8_9GAMM</name>
<sequence>MTSDNNKIWKKLNCLARSVEQSSIFDLFEKEPERASRFLLNHSIYHLDFTKQLINQDIFEGLLELAEQSDLEDKISSLVTGSSVNISEGRPALHSALRLPESDSLMVNGRNLVKDVHQTLNEVERIVSKVHKGQWRGYSGRAITDIINIGVGGSDLGPFMVTNALKDFKTSCKVDLDFHFVSSMDGTQIFKLLDQLNPETCLFIISSKSFTTVDTFYNANTAMEWMLGACSNKKLVLKQHFVGISACPEKMKFWGIPEQNQLLFWEWVGGRFSLWSAIGLPIALSIGMDNFKELLAGAHEMDKHFAKTPLEKNLPVILGLVGIWNATFLSINAHTVLPYDGRLQYLPNYLTQLEMESNGKAVTEKGDTVKFKTCPILWGDIGPNAQHAFYQLLHQGTQKVSCDFIAPIKRYHNTKNGSGTDEYLIKQHQLSLANCLAQSRVLAFGNKVVSSNDELPAHKFYNGNQPSTTILIDELNPRSLGGLIAMYEHKVYVMAMIWGINPFDQWGVELGKVIADEILQAIQSDHNNLKSDISTNSLLDIIKAKA</sequence>
<dbReference type="CDD" id="cd05016">
    <property type="entry name" value="SIS_PGI_2"/>
    <property type="match status" value="1"/>
</dbReference>
<evidence type="ECO:0000256" key="6">
    <source>
        <dbReference type="ARBA" id="ARBA00029321"/>
    </source>
</evidence>
<dbReference type="PROSITE" id="PS00765">
    <property type="entry name" value="P_GLUCOSE_ISOMERASE_1"/>
    <property type="match status" value="1"/>
</dbReference>
<comment type="similarity">
    <text evidence="2 7 8">Belongs to the GPI family.</text>
</comment>